<comment type="similarity">
    <text evidence="2">Belongs to the HPPK family.</text>
</comment>
<evidence type="ECO:0000256" key="4">
    <source>
        <dbReference type="ARBA" id="ARBA00016218"/>
    </source>
</evidence>
<dbReference type="RefSeq" id="WP_196103645.1">
    <property type="nucleotide sequence ID" value="NZ_CP064942.1"/>
</dbReference>
<gene>
    <name evidence="14" type="primary">folK</name>
    <name evidence="14" type="ORF">I0K15_01235</name>
</gene>
<evidence type="ECO:0000256" key="7">
    <source>
        <dbReference type="ARBA" id="ARBA00022777"/>
    </source>
</evidence>
<dbReference type="EMBL" id="CP064942">
    <property type="protein sequence ID" value="QPH54436.1"/>
    <property type="molecule type" value="Genomic_DNA"/>
</dbReference>
<evidence type="ECO:0000313" key="14">
    <source>
        <dbReference type="EMBL" id="QPH54436.1"/>
    </source>
</evidence>
<dbReference type="UniPathway" id="UPA00077">
    <property type="reaction ID" value="UER00155"/>
</dbReference>
<dbReference type="GO" id="GO:0005524">
    <property type="term" value="F:ATP binding"/>
    <property type="evidence" value="ECO:0007669"/>
    <property type="project" value="UniProtKB-KW"/>
</dbReference>
<evidence type="ECO:0000313" key="15">
    <source>
        <dbReference type="Proteomes" id="UP000594800"/>
    </source>
</evidence>
<sequence length="184" mass="19601">MAVLVALGANLPGPAGSARETLLRARDLIGEAGLQVRRMSRLYATPAFPAGSGPDYVNGALSLDTDLPPERILATLHRIEGALGRTRARRWEARICDLDLLAVGEAVLPDAETVRGWMAVGAKAGEMPAPDELILPHPRLHERAFVLVPLAEIAADWTHPLTGRSVAEMTAALPEADRAAVRAL</sequence>
<name>A0A7S9LSD8_9RHOB</name>
<dbReference type="SUPFAM" id="SSF55083">
    <property type="entry name" value="6-hydroxymethyl-7,8-dihydropterin pyrophosphokinase, HPPK"/>
    <property type="match status" value="1"/>
</dbReference>
<dbReference type="EC" id="2.7.6.3" evidence="3"/>
<keyword evidence="7 14" id="KW-0418">Kinase</keyword>
<keyword evidence="6" id="KW-0547">Nucleotide-binding</keyword>
<dbReference type="GO" id="GO:0016301">
    <property type="term" value="F:kinase activity"/>
    <property type="evidence" value="ECO:0007669"/>
    <property type="project" value="UniProtKB-KW"/>
</dbReference>
<evidence type="ECO:0000256" key="6">
    <source>
        <dbReference type="ARBA" id="ARBA00022741"/>
    </source>
</evidence>
<reference evidence="14 15" key="1">
    <citation type="submission" date="2020-11" db="EMBL/GenBank/DDBJ databases">
        <title>Description of Pontivivens ytuae sp. nov. isolated from deep sea sediment of Mariana Trench.</title>
        <authorList>
            <person name="Wang Z."/>
            <person name="Sun Q.-L."/>
            <person name="Xu X.-D."/>
            <person name="Tang Y.-Z."/>
            <person name="Zhang J."/>
        </authorList>
    </citation>
    <scope>NUCLEOTIDE SEQUENCE [LARGE SCALE GENOMIC DNA]</scope>
    <source>
        <strain evidence="14 15">MT2928</strain>
    </source>
</reference>
<dbReference type="NCBIfam" id="TIGR01498">
    <property type="entry name" value="folK"/>
    <property type="match status" value="1"/>
</dbReference>
<evidence type="ECO:0000256" key="9">
    <source>
        <dbReference type="ARBA" id="ARBA00022909"/>
    </source>
</evidence>
<keyword evidence="9" id="KW-0289">Folate biosynthesis</keyword>
<evidence type="ECO:0000256" key="5">
    <source>
        <dbReference type="ARBA" id="ARBA00022679"/>
    </source>
</evidence>
<dbReference type="GO" id="GO:0046656">
    <property type="term" value="P:folic acid biosynthetic process"/>
    <property type="evidence" value="ECO:0007669"/>
    <property type="project" value="UniProtKB-KW"/>
</dbReference>
<evidence type="ECO:0000256" key="8">
    <source>
        <dbReference type="ARBA" id="ARBA00022840"/>
    </source>
</evidence>
<protein>
    <recommendedName>
        <fullName evidence="4">2-amino-4-hydroxy-6-hydroxymethyldihydropteridine pyrophosphokinase</fullName>
        <ecNumber evidence="3">2.7.6.3</ecNumber>
    </recommendedName>
    <alternativeName>
        <fullName evidence="11">6-hydroxymethyl-7,8-dihydropterin pyrophosphokinase</fullName>
    </alternativeName>
    <alternativeName>
        <fullName evidence="12">7,8-dihydro-6-hydroxymethylpterin-pyrophosphokinase</fullName>
    </alternativeName>
</protein>
<evidence type="ECO:0000256" key="12">
    <source>
        <dbReference type="ARBA" id="ARBA00033413"/>
    </source>
</evidence>
<evidence type="ECO:0000256" key="2">
    <source>
        <dbReference type="ARBA" id="ARBA00005810"/>
    </source>
</evidence>
<feature type="domain" description="7,8-dihydro-6-hydroxymethylpterin-pyrophosphokinase" evidence="13">
    <location>
        <begin position="5"/>
        <end position="154"/>
    </location>
</feature>
<dbReference type="GO" id="GO:0046654">
    <property type="term" value="P:tetrahydrofolate biosynthetic process"/>
    <property type="evidence" value="ECO:0007669"/>
    <property type="project" value="UniProtKB-UniPathway"/>
</dbReference>
<dbReference type="Pfam" id="PF01288">
    <property type="entry name" value="HPPK"/>
    <property type="match status" value="1"/>
</dbReference>
<dbReference type="AlphaFoldDB" id="A0A7S9LSD8"/>
<dbReference type="GO" id="GO:0003848">
    <property type="term" value="F:2-amino-4-hydroxy-6-hydroxymethyldihydropteridine diphosphokinase activity"/>
    <property type="evidence" value="ECO:0007669"/>
    <property type="project" value="UniProtKB-EC"/>
</dbReference>
<dbReference type="InterPro" id="IPR035907">
    <property type="entry name" value="Hppk_sf"/>
</dbReference>
<evidence type="ECO:0000256" key="11">
    <source>
        <dbReference type="ARBA" id="ARBA00029766"/>
    </source>
</evidence>
<dbReference type="CDD" id="cd00483">
    <property type="entry name" value="HPPK"/>
    <property type="match status" value="1"/>
</dbReference>
<keyword evidence="15" id="KW-1185">Reference proteome</keyword>
<dbReference type="InterPro" id="IPR000550">
    <property type="entry name" value="Hppk"/>
</dbReference>
<evidence type="ECO:0000256" key="3">
    <source>
        <dbReference type="ARBA" id="ARBA00013253"/>
    </source>
</evidence>
<comment type="pathway">
    <text evidence="1">Cofactor biosynthesis; tetrahydrofolate biosynthesis; 2-amino-4-hydroxy-6-hydroxymethyl-7,8-dihydropteridine diphosphate from 7,8-dihydroneopterin triphosphate: step 4/4.</text>
</comment>
<proteinExistence type="inferred from homology"/>
<evidence type="ECO:0000256" key="10">
    <source>
        <dbReference type="ARBA" id="ARBA00029409"/>
    </source>
</evidence>
<organism evidence="14 15">
    <name type="scientific">Pontivivens ytuae</name>
    <dbReference type="NCBI Taxonomy" id="2789856"/>
    <lineage>
        <taxon>Bacteria</taxon>
        <taxon>Pseudomonadati</taxon>
        <taxon>Pseudomonadota</taxon>
        <taxon>Alphaproteobacteria</taxon>
        <taxon>Rhodobacterales</taxon>
        <taxon>Paracoccaceae</taxon>
        <taxon>Pontivivens</taxon>
    </lineage>
</organism>
<accession>A0A7S9LSD8</accession>
<evidence type="ECO:0000259" key="13">
    <source>
        <dbReference type="Pfam" id="PF01288"/>
    </source>
</evidence>
<dbReference type="Gene3D" id="3.30.70.560">
    <property type="entry name" value="7,8-Dihydro-6-hydroxymethylpterin-pyrophosphokinase HPPK"/>
    <property type="match status" value="1"/>
</dbReference>
<keyword evidence="5 14" id="KW-0808">Transferase</keyword>
<evidence type="ECO:0000256" key="1">
    <source>
        <dbReference type="ARBA" id="ARBA00005051"/>
    </source>
</evidence>
<dbReference type="Proteomes" id="UP000594800">
    <property type="component" value="Chromosome"/>
</dbReference>
<dbReference type="PANTHER" id="PTHR43071:SF1">
    <property type="entry name" value="2-AMINO-4-HYDROXY-6-HYDROXYMETHYLDIHYDROPTERIDINE PYROPHOSPHOKINASE"/>
    <property type="match status" value="1"/>
</dbReference>
<dbReference type="KEGG" id="poz:I0K15_01235"/>
<comment type="function">
    <text evidence="10">Catalyzes the transfer of pyrophosphate from adenosine triphosphate (ATP) to 6-hydroxymethyl-7,8-dihydropterin, an enzymatic step in folate biosynthesis pathway.</text>
</comment>
<keyword evidence="8" id="KW-0067">ATP-binding</keyword>
<dbReference type="PANTHER" id="PTHR43071">
    <property type="entry name" value="2-AMINO-4-HYDROXY-6-HYDROXYMETHYLDIHYDROPTERIDINE PYROPHOSPHOKINASE"/>
    <property type="match status" value="1"/>
</dbReference>